<dbReference type="SMR" id="G4YNS8"/>
<sequence length="145" mass="16413">CCRNDLIRVPPSHAAPSVLLQLFDNAAFMRSIRAYNNVFAFTSMGASRSRSLTVDHSVCRDGVYNFRVMGSVCHRIGSLLPSESGRSMYAQVYINDPDMNARVTSRMQMTDGLDQAVLEKIDEIMERHNPYAQQFLHARSILVQR</sequence>
<dbReference type="Proteomes" id="UP000002640">
    <property type="component" value="Unassembled WGS sequence"/>
</dbReference>
<dbReference type="PANTHER" id="PTHR45786">
    <property type="entry name" value="DNA BINDING PROTEIN-LIKE"/>
    <property type="match status" value="1"/>
</dbReference>
<dbReference type="PANTHER" id="PTHR45786:SF74">
    <property type="entry name" value="ATP-DEPENDENT DNA HELICASE"/>
    <property type="match status" value="1"/>
</dbReference>
<reference evidence="1 2" key="1">
    <citation type="journal article" date="2006" name="Science">
        <title>Phytophthora genome sequences uncover evolutionary origins and mechanisms of pathogenesis.</title>
        <authorList>
            <person name="Tyler B.M."/>
            <person name="Tripathy S."/>
            <person name="Zhang X."/>
            <person name="Dehal P."/>
            <person name="Jiang R.H."/>
            <person name="Aerts A."/>
            <person name="Arredondo F.D."/>
            <person name="Baxter L."/>
            <person name="Bensasson D."/>
            <person name="Beynon J.L."/>
            <person name="Chapman J."/>
            <person name="Damasceno C.M."/>
            <person name="Dorrance A.E."/>
            <person name="Dou D."/>
            <person name="Dickerman A.W."/>
            <person name="Dubchak I.L."/>
            <person name="Garbelotto M."/>
            <person name="Gijzen M."/>
            <person name="Gordon S.G."/>
            <person name="Govers F."/>
            <person name="Grunwald N.J."/>
            <person name="Huang W."/>
            <person name="Ivors K.L."/>
            <person name="Jones R.W."/>
            <person name="Kamoun S."/>
            <person name="Krampis K."/>
            <person name="Lamour K.H."/>
            <person name="Lee M.K."/>
            <person name="McDonald W.H."/>
            <person name="Medina M."/>
            <person name="Meijer H.J."/>
            <person name="Nordberg E.K."/>
            <person name="Maclean D.J."/>
            <person name="Ospina-Giraldo M.D."/>
            <person name="Morris P.F."/>
            <person name="Phuntumart V."/>
            <person name="Putnam N.H."/>
            <person name="Rash S."/>
            <person name="Rose J.K."/>
            <person name="Sakihama Y."/>
            <person name="Salamov A.A."/>
            <person name="Savidor A."/>
            <person name="Scheuring C.F."/>
            <person name="Smith B.M."/>
            <person name="Sobral B.W."/>
            <person name="Terry A."/>
            <person name="Torto-Alalibo T.A."/>
            <person name="Win J."/>
            <person name="Xu Z."/>
            <person name="Zhang H."/>
            <person name="Grigoriev I.V."/>
            <person name="Rokhsar D.S."/>
            <person name="Boore J.L."/>
        </authorList>
    </citation>
    <scope>NUCLEOTIDE SEQUENCE [LARGE SCALE GENOMIC DNA]</scope>
    <source>
        <strain evidence="1 2">P6497</strain>
    </source>
</reference>
<dbReference type="InParanoid" id="G4YNS8"/>
<dbReference type="AlphaFoldDB" id="G4YNS8"/>
<feature type="non-terminal residue" evidence="1">
    <location>
        <position position="145"/>
    </location>
</feature>
<dbReference type="KEGG" id="psoj:PHYSODRAFT_367294"/>
<dbReference type="STRING" id="1094619.G4YNS8"/>
<protein>
    <recommendedName>
        <fullName evidence="3">Helitron helicase-like domain-containing protein</fullName>
    </recommendedName>
</protein>
<proteinExistence type="predicted"/>
<dbReference type="RefSeq" id="XP_009517858.1">
    <property type="nucleotide sequence ID" value="XM_009519563.1"/>
</dbReference>
<evidence type="ECO:0008006" key="3">
    <source>
        <dbReference type="Google" id="ProtNLM"/>
    </source>
</evidence>
<gene>
    <name evidence="1" type="ORF">PHYSODRAFT_367294</name>
</gene>
<keyword evidence="2" id="KW-1185">Reference proteome</keyword>
<organism evidence="1 2">
    <name type="scientific">Phytophthora sojae (strain P6497)</name>
    <name type="common">Soybean stem and root rot agent</name>
    <name type="synonym">Phytophthora megasperma f. sp. glycines</name>
    <dbReference type="NCBI Taxonomy" id="1094619"/>
    <lineage>
        <taxon>Eukaryota</taxon>
        <taxon>Sar</taxon>
        <taxon>Stramenopiles</taxon>
        <taxon>Oomycota</taxon>
        <taxon>Peronosporomycetes</taxon>
        <taxon>Peronosporales</taxon>
        <taxon>Peronosporaceae</taxon>
        <taxon>Phytophthora</taxon>
    </lineage>
</organism>
<feature type="non-terminal residue" evidence="1">
    <location>
        <position position="1"/>
    </location>
</feature>
<name>G4YNS8_PHYSP</name>
<dbReference type="GeneID" id="20650312"/>
<accession>G4YNS8</accession>
<dbReference type="EMBL" id="JH159151">
    <property type="protein sequence ID" value="EGZ30583.1"/>
    <property type="molecule type" value="Genomic_DNA"/>
</dbReference>
<evidence type="ECO:0000313" key="1">
    <source>
        <dbReference type="EMBL" id="EGZ30583.1"/>
    </source>
</evidence>
<evidence type="ECO:0000313" key="2">
    <source>
        <dbReference type="Proteomes" id="UP000002640"/>
    </source>
</evidence>